<gene>
    <name evidence="1" type="ORF">GSPATT00039415001</name>
</gene>
<reference evidence="1 2" key="1">
    <citation type="journal article" date="2006" name="Nature">
        <title>Global trends of whole-genome duplications revealed by the ciliate Paramecium tetraurelia.</title>
        <authorList>
            <consortium name="Genoscope"/>
            <person name="Aury J.-M."/>
            <person name="Jaillon O."/>
            <person name="Duret L."/>
            <person name="Noel B."/>
            <person name="Jubin C."/>
            <person name="Porcel B.M."/>
            <person name="Segurens B."/>
            <person name="Daubin V."/>
            <person name="Anthouard V."/>
            <person name="Aiach N."/>
            <person name="Arnaiz O."/>
            <person name="Billaut A."/>
            <person name="Beisson J."/>
            <person name="Blanc I."/>
            <person name="Bouhouche K."/>
            <person name="Camara F."/>
            <person name="Duharcourt S."/>
            <person name="Guigo R."/>
            <person name="Gogendeau D."/>
            <person name="Katinka M."/>
            <person name="Keller A.-M."/>
            <person name="Kissmehl R."/>
            <person name="Klotz C."/>
            <person name="Koll F."/>
            <person name="Le Moue A."/>
            <person name="Lepere C."/>
            <person name="Malinsky S."/>
            <person name="Nowacki M."/>
            <person name="Nowak J.K."/>
            <person name="Plattner H."/>
            <person name="Poulain J."/>
            <person name="Ruiz F."/>
            <person name="Serrano V."/>
            <person name="Zagulski M."/>
            <person name="Dessen P."/>
            <person name="Betermier M."/>
            <person name="Weissenbach J."/>
            <person name="Scarpelli C."/>
            <person name="Schachter V."/>
            <person name="Sperling L."/>
            <person name="Meyer E."/>
            <person name="Cohen J."/>
            <person name="Wincker P."/>
        </authorList>
    </citation>
    <scope>NUCLEOTIDE SEQUENCE [LARGE SCALE GENOMIC DNA]</scope>
    <source>
        <strain evidence="1 2">Stock d4-2</strain>
    </source>
</reference>
<dbReference type="Proteomes" id="UP000000600">
    <property type="component" value="Unassembled WGS sequence"/>
</dbReference>
<dbReference type="InParanoid" id="A0DCQ7"/>
<keyword evidence="2" id="KW-1185">Reference proteome</keyword>
<evidence type="ECO:0000313" key="2">
    <source>
        <dbReference type="Proteomes" id="UP000000600"/>
    </source>
</evidence>
<protein>
    <recommendedName>
        <fullName evidence="3">Transmembrane protein</fullName>
    </recommendedName>
</protein>
<accession>A0DCQ7</accession>
<evidence type="ECO:0000313" key="1">
    <source>
        <dbReference type="EMBL" id="CAK80824.1"/>
    </source>
</evidence>
<proteinExistence type="predicted"/>
<dbReference type="RefSeq" id="XP_001448221.1">
    <property type="nucleotide sequence ID" value="XM_001448184.1"/>
</dbReference>
<dbReference type="EMBL" id="CT868378">
    <property type="protein sequence ID" value="CAK80824.1"/>
    <property type="molecule type" value="Genomic_DNA"/>
</dbReference>
<dbReference type="KEGG" id="ptm:GSPATT00039415001"/>
<name>A0DCQ7_PARTE</name>
<dbReference type="HOGENOM" id="CLU_2019695_0_0_1"/>
<organism evidence="1 2">
    <name type="scientific">Paramecium tetraurelia</name>
    <dbReference type="NCBI Taxonomy" id="5888"/>
    <lineage>
        <taxon>Eukaryota</taxon>
        <taxon>Sar</taxon>
        <taxon>Alveolata</taxon>
        <taxon>Ciliophora</taxon>
        <taxon>Intramacronucleata</taxon>
        <taxon>Oligohymenophorea</taxon>
        <taxon>Peniculida</taxon>
        <taxon>Parameciidae</taxon>
        <taxon>Paramecium</taxon>
    </lineage>
</organism>
<sequence>MTSKINYLLGQQECNHNFYHQLQRPCCFKTQQQLLSVGLCLTFFINLQQYWLISYVIQVSLLPLQYLTQQERVLIFLQLKNLDSKNYLLRLFYNCTIRDYMFFNVSVLSQFDDIIIQKIAQMN</sequence>
<evidence type="ECO:0008006" key="3">
    <source>
        <dbReference type="Google" id="ProtNLM"/>
    </source>
</evidence>
<dbReference type="AlphaFoldDB" id="A0DCQ7"/>
<dbReference type="GeneID" id="5034005"/>